<dbReference type="AlphaFoldDB" id="A0A5C4L875"/>
<dbReference type="Gene3D" id="3.40.800.10">
    <property type="entry name" value="Ureohydrolase domain"/>
    <property type="match status" value="1"/>
</dbReference>
<evidence type="ECO:0000256" key="4">
    <source>
        <dbReference type="PROSITE-ProRule" id="PRU00742"/>
    </source>
</evidence>
<feature type="binding site" evidence="3">
    <location>
        <position position="127"/>
    </location>
    <ligand>
        <name>Mn(2+)</name>
        <dbReference type="ChEBI" id="CHEBI:29035"/>
        <label>1</label>
    </ligand>
</feature>
<dbReference type="RefSeq" id="WP_139039981.1">
    <property type="nucleotide sequence ID" value="NZ_VDDA01000031.1"/>
</dbReference>
<dbReference type="OrthoDB" id="9788689at2"/>
<feature type="binding site" evidence="3">
    <location>
        <position position="149"/>
    </location>
    <ligand>
        <name>Mn(2+)</name>
        <dbReference type="ChEBI" id="CHEBI:29035"/>
        <label>1</label>
    </ligand>
</feature>
<reference evidence="5 6" key="1">
    <citation type="submission" date="2019-06" db="EMBL/GenBank/DDBJ databases">
        <title>Genome of Methylobacterium sp. 17Sr1-39.</title>
        <authorList>
            <person name="Seo T."/>
        </authorList>
    </citation>
    <scope>NUCLEOTIDE SEQUENCE [LARGE SCALE GENOMIC DNA]</scope>
    <source>
        <strain evidence="5 6">17Sr1-39</strain>
    </source>
</reference>
<feature type="binding site" evidence="3">
    <location>
        <position position="235"/>
    </location>
    <ligand>
        <name>Mn(2+)</name>
        <dbReference type="ChEBI" id="CHEBI:29035"/>
        <label>1</label>
    </ligand>
</feature>
<keyword evidence="6" id="KW-1185">Reference proteome</keyword>
<dbReference type="PROSITE" id="PS51409">
    <property type="entry name" value="ARGINASE_2"/>
    <property type="match status" value="1"/>
</dbReference>
<evidence type="ECO:0000256" key="3">
    <source>
        <dbReference type="PIRSR" id="PIRSR036979-1"/>
    </source>
</evidence>
<gene>
    <name evidence="5" type="ORF">FF100_31480</name>
</gene>
<dbReference type="InterPro" id="IPR006035">
    <property type="entry name" value="Ureohydrolase"/>
</dbReference>
<dbReference type="SUPFAM" id="SSF52768">
    <property type="entry name" value="Arginase/deacetylase"/>
    <property type="match status" value="1"/>
</dbReference>
<dbReference type="PANTHER" id="PTHR11358:SF26">
    <property type="entry name" value="GUANIDINO ACID HYDROLASE, MITOCHONDRIAL"/>
    <property type="match status" value="1"/>
</dbReference>
<dbReference type="GO" id="GO:0046872">
    <property type="term" value="F:metal ion binding"/>
    <property type="evidence" value="ECO:0007669"/>
    <property type="project" value="UniProtKB-KW"/>
</dbReference>
<name>A0A5C4L875_9HYPH</name>
<dbReference type="Pfam" id="PF00491">
    <property type="entry name" value="Arginase"/>
    <property type="match status" value="1"/>
</dbReference>
<keyword evidence="1 3" id="KW-0479">Metal-binding</keyword>
<organism evidence="5 6">
    <name type="scientific">Methylobacterium terricola</name>
    <dbReference type="NCBI Taxonomy" id="2583531"/>
    <lineage>
        <taxon>Bacteria</taxon>
        <taxon>Pseudomonadati</taxon>
        <taxon>Pseudomonadota</taxon>
        <taxon>Alphaproteobacteria</taxon>
        <taxon>Hyphomicrobiales</taxon>
        <taxon>Methylobacteriaceae</taxon>
        <taxon>Methylobacterium</taxon>
    </lineage>
</organism>
<feature type="binding site" evidence="3">
    <location>
        <position position="233"/>
    </location>
    <ligand>
        <name>Mn(2+)</name>
        <dbReference type="ChEBI" id="CHEBI:29035"/>
        <label>1</label>
    </ligand>
</feature>
<keyword evidence="2" id="KW-0378">Hydrolase</keyword>
<dbReference type="GO" id="GO:0008783">
    <property type="term" value="F:agmatinase activity"/>
    <property type="evidence" value="ECO:0007669"/>
    <property type="project" value="TreeGrafter"/>
</dbReference>
<keyword evidence="3" id="KW-0464">Manganese</keyword>
<feature type="binding site" evidence="3">
    <location>
        <position position="147"/>
    </location>
    <ligand>
        <name>Mn(2+)</name>
        <dbReference type="ChEBI" id="CHEBI:29035"/>
        <label>1</label>
    </ligand>
</feature>
<comment type="cofactor">
    <cofactor evidence="3">
        <name>Mn(2+)</name>
        <dbReference type="ChEBI" id="CHEBI:29035"/>
    </cofactor>
    <text evidence="3">Binds 2 manganese ions per subunit.</text>
</comment>
<sequence>MKPRIDRGYVGIPSFLRGPVCADLDRLDAAVAILGVPFDEGSPFLPGSRMAPRALREHSLRFGSEGLFDPETGLTLLGQDLAAGLIADAGDVDIAPTHVEQTFAAITADVTAILGRGALPVVLGGDHSISYPIVRAFPGPLHVLQFDAHMDYAGFEQGLRYTNGHAFRHIAGLDSVASLTQVGIRSLRSSRSQYEDMIAAGHRIVPMGELRALGPAGIAALLPEGAPLYVSIDVDALDMSLVPGCVSGEPNGMTYPELRDTLRFVAERCAVVGFDFVEVNPPLDVGTGATAYLGALLVSEFLGQICAQPRFESRRAAVLARRAAAPPPHHPPLGDPR</sequence>
<feature type="binding site" evidence="3">
    <location>
        <position position="151"/>
    </location>
    <ligand>
        <name>Mn(2+)</name>
        <dbReference type="ChEBI" id="CHEBI:29035"/>
        <label>1</label>
    </ligand>
</feature>
<protein>
    <submittedName>
        <fullName evidence="5">Arginase</fullName>
    </submittedName>
</protein>
<accession>A0A5C4L875</accession>
<evidence type="ECO:0000256" key="1">
    <source>
        <dbReference type="ARBA" id="ARBA00022723"/>
    </source>
</evidence>
<dbReference type="InterPro" id="IPR023696">
    <property type="entry name" value="Ureohydrolase_dom_sf"/>
</dbReference>
<dbReference type="PIRSF" id="PIRSF036979">
    <property type="entry name" value="Arginase"/>
    <property type="match status" value="1"/>
</dbReference>
<dbReference type="PANTHER" id="PTHR11358">
    <property type="entry name" value="ARGINASE/AGMATINASE"/>
    <property type="match status" value="1"/>
</dbReference>
<proteinExistence type="inferred from homology"/>
<comment type="similarity">
    <text evidence="4">Belongs to the arginase family.</text>
</comment>
<evidence type="ECO:0000256" key="2">
    <source>
        <dbReference type="ARBA" id="ARBA00022801"/>
    </source>
</evidence>
<comment type="caution">
    <text evidence="5">The sequence shown here is derived from an EMBL/GenBank/DDBJ whole genome shotgun (WGS) entry which is preliminary data.</text>
</comment>
<dbReference type="EMBL" id="VDDA01000031">
    <property type="protein sequence ID" value="TNC07718.1"/>
    <property type="molecule type" value="Genomic_DNA"/>
</dbReference>
<dbReference type="Proteomes" id="UP000305267">
    <property type="component" value="Unassembled WGS sequence"/>
</dbReference>
<dbReference type="GO" id="GO:0033389">
    <property type="term" value="P:putrescine biosynthetic process from arginine, via agmatine"/>
    <property type="evidence" value="ECO:0007669"/>
    <property type="project" value="TreeGrafter"/>
</dbReference>
<evidence type="ECO:0000313" key="5">
    <source>
        <dbReference type="EMBL" id="TNC07718.1"/>
    </source>
</evidence>
<evidence type="ECO:0000313" key="6">
    <source>
        <dbReference type="Proteomes" id="UP000305267"/>
    </source>
</evidence>